<protein>
    <submittedName>
        <fullName evidence="1">Uncharacterized protein</fullName>
    </submittedName>
</protein>
<proteinExistence type="predicted"/>
<name>A0ABT3FS80_9BACT</name>
<dbReference type="EMBL" id="JAPDDS010000010">
    <property type="protein sequence ID" value="MCW1886441.1"/>
    <property type="molecule type" value="Genomic_DNA"/>
</dbReference>
<comment type="caution">
    <text evidence="1">The sequence shown here is derived from an EMBL/GenBank/DDBJ whole genome shotgun (WGS) entry which is preliminary data.</text>
</comment>
<dbReference type="SUPFAM" id="SSF82171">
    <property type="entry name" value="DPP6 N-terminal domain-like"/>
    <property type="match status" value="1"/>
</dbReference>
<sequence length="400" mass="44035">MNDRIALLADGRLILAANDGTSKRHDCQFAADIERREQQSAEKNSWLRGDQEAGGGMFSRSSLWGGRGVPRSVSVRPRVVAVAGGDRPDSMVYALWTGVVGAVLDFDFVEGYERRVFHRERFHVSEFDRHSGDGRIACRFGDDEVSHIAVLEPDGRHAKPVTEGDSIDAAPSWVPGREAILYHSAGLSRDPQGYIRGFGPFGIHRIDLTGGELETVLESPTHDYLAPQADEAGNIYYIRRKYEGPEGPRPSVWVTLKDTLLFPFRILRALVDFFQIFSSIVSKKPLTTAGGPKQQGPEPVRMWIAGRMIDVQKAGQANAPDGALAPADWELVKRTPDGTETVLARHALAYDVSADGRIAWSDGKNLHLIAADGSKRKLLSEPLIDSVKWLRPFEGTAEQG</sequence>
<accession>A0ABT3FS80</accession>
<evidence type="ECO:0000313" key="2">
    <source>
        <dbReference type="Proteomes" id="UP001207930"/>
    </source>
</evidence>
<gene>
    <name evidence="1" type="ORF">OKA04_17010</name>
</gene>
<organism evidence="1 2">
    <name type="scientific">Luteolibacter flavescens</name>
    <dbReference type="NCBI Taxonomy" id="1859460"/>
    <lineage>
        <taxon>Bacteria</taxon>
        <taxon>Pseudomonadati</taxon>
        <taxon>Verrucomicrobiota</taxon>
        <taxon>Verrucomicrobiia</taxon>
        <taxon>Verrucomicrobiales</taxon>
        <taxon>Verrucomicrobiaceae</taxon>
        <taxon>Luteolibacter</taxon>
    </lineage>
</organism>
<dbReference type="InterPro" id="IPR011042">
    <property type="entry name" value="6-blade_b-propeller_TolB-like"/>
</dbReference>
<dbReference type="Gene3D" id="2.120.10.30">
    <property type="entry name" value="TolB, C-terminal domain"/>
    <property type="match status" value="1"/>
</dbReference>
<evidence type="ECO:0000313" key="1">
    <source>
        <dbReference type="EMBL" id="MCW1886441.1"/>
    </source>
</evidence>
<reference evidence="1 2" key="1">
    <citation type="submission" date="2022-10" db="EMBL/GenBank/DDBJ databases">
        <title>Luteolibacter flavescens strain MCCC 1K03193, whole genome shotgun sequencing project.</title>
        <authorList>
            <person name="Zhao G."/>
            <person name="Shen L."/>
        </authorList>
    </citation>
    <scope>NUCLEOTIDE SEQUENCE [LARGE SCALE GENOMIC DNA]</scope>
    <source>
        <strain evidence="1 2">MCCC 1K03193</strain>
    </source>
</reference>
<dbReference type="Proteomes" id="UP001207930">
    <property type="component" value="Unassembled WGS sequence"/>
</dbReference>
<keyword evidence="2" id="KW-1185">Reference proteome</keyword>
<dbReference type="RefSeq" id="WP_264502398.1">
    <property type="nucleotide sequence ID" value="NZ_JAPDDS010000010.1"/>
</dbReference>